<accession>A0A068RTF7</accession>
<dbReference type="InterPro" id="IPR015940">
    <property type="entry name" value="UBA"/>
</dbReference>
<comment type="caution">
    <text evidence="4">The sequence shown here is derived from an EMBL/GenBank/DDBJ whole genome shotgun (WGS) entry which is preliminary data.</text>
</comment>
<dbReference type="PANTHER" id="PTHR39597:SF1">
    <property type="entry name" value="UBA DOMAIN-CONTAINING PROTEIN RUP1"/>
    <property type="match status" value="1"/>
</dbReference>
<dbReference type="GO" id="GO:0016579">
    <property type="term" value="P:protein deubiquitination"/>
    <property type="evidence" value="ECO:0007669"/>
    <property type="project" value="InterPro"/>
</dbReference>
<evidence type="ECO:0000256" key="2">
    <source>
        <dbReference type="SAM" id="MobiDB-lite"/>
    </source>
</evidence>
<dbReference type="InterPro" id="IPR055335">
    <property type="entry name" value="Ucp6/RUP1"/>
</dbReference>
<keyword evidence="1" id="KW-0175">Coiled coil</keyword>
<dbReference type="Pfam" id="PF00443">
    <property type="entry name" value="UCH"/>
    <property type="match status" value="1"/>
</dbReference>
<organism evidence="4 5">
    <name type="scientific">Lichtheimia corymbifera JMRC:FSU:9682</name>
    <dbReference type="NCBI Taxonomy" id="1263082"/>
    <lineage>
        <taxon>Eukaryota</taxon>
        <taxon>Fungi</taxon>
        <taxon>Fungi incertae sedis</taxon>
        <taxon>Mucoromycota</taxon>
        <taxon>Mucoromycotina</taxon>
        <taxon>Mucoromycetes</taxon>
        <taxon>Mucorales</taxon>
        <taxon>Lichtheimiaceae</taxon>
        <taxon>Lichtheimia</taxon>
    </lineage>
</organism>
<protein>
    <recommendedName>
        <fullName evidence="3">UBA domain-containing protein</fullName>
    </recommendedName>
</protein>
<sequence>MSPPSQDEPQAIQLLVEMGLTWEQAVASLARHDFDVARAADAYFSGETNVEVNNTTCVDGVDAHKEQVNFSQYQTSDASWMTIPAPQTTTWNDNDNKEMTPPPDSSRATPWADPFDPSKRMAIRDSCIGLAPVQYGLPYLPAIVQVLFHIPVIHQAILSFQPTSYDWGSPRYYWCGESDQIPTYPPITSQSSATPPPSPLIDLGDDDASDLTSANDMYHQNSNLPKSSLVLCELQKLFAFLSFSNRGYGSVKQLMQALDRESMACLTPPMDNDVDDFLEKFLLYLVKMEDHRVNTSKPSMTLTSLFQSTMLDVLGDVMKNNGTYHLTLEVDGNMSTFHTGFACLGCRQGLLDYMEADAQELDDAQHDPFLTFDKLPRILIATIHHKADTSASSRYCLDKIIYLDRYLTEKKNELMKRCAQARQWRREIQEVEKSIDRIKNISVNDRSTEAQVYDRCDILSMALSYVKDKRPDHAAVESLYAMHDAIKSRIGKQITDFNQNISTLRHNIANILEDDNFKMKPYGLQSVVYREKGDDHERYWCHIRVHKDKDKDQWYRFSEGDVSKVTEAQVLAEERLPFAVTYMDCSIPKLSQSEAKGCIPESLRDFIRMDNDDFEEEIRAYAAMNNQDTNQHHGSSSGFPDEDTDVSSVLSMSSEPPSPQPGIRNNPAAMEKLKITISILMTAGTEFLAYDPKICKGFEYFLATLQSSETLEIFLSHYTSDHDGIQVVHEQESRYDPNLSALWRQYDTFVGLAQAMTEALTCFVKRNYGDALNRLIQVKQKEENWKAQLQDGESSDVGDNFPMLQFVGFNVLVSKYGKACLKIMDDIAFNMVSEPIYRGQGLQDAIDIAHKAQLVVGMDRMEKDKTFIRMRHRWIEFSLSSSPARTCLGPQQTELLDTLVTAYLDVDCALSTPSPFQASSAFTARNLPSVSDRPLSKRYEESLIEAANHLRQLKKNWDEAEKSPLVRQ</sequence>
<dbReference type="SUPFAM" id="SSF46934">
    <property type="entry name" value="UBA-like"/>
    <property type="match status" value="1"/>
</dbReference>
<feature type="region of interest" description="Disordered" evidence="2">
    <location>
        <begin position="628"/>
        <end position="666"/>
    </location>
</feature>
<dbReference type="STRING" id="1263082.A0A068RTF7"/>
<dbReference type="EMBL" id="CBTN010000012">
    <property type="protein sequence ID" value="CDH52246.1"/>
    <property type="molecule type" value="Genomic_DNA"/>
</dbReference>
<dbReference type="SUPFAM" id="SSF54001">
    <property type="entry name" value="Cysteine proteinases"/>
    <property type="match status" value="1"/>
</dbReference>
<name>A0A068RTF7_9FUNG</name>
<dbReference type="Proteomes" id="UP000027586">
    <property type="component" value="Unassembled WGS sequence"/>
</dbReference>
<evidence type="ECO:0000313" key="4">
    <source>
        <dbReference type="EMBL" id="CDH52246.1"/>
    </source>
</evidence>
<dbReference type="InterPro" id="IPR001394">
    <property type="entry name" value="Peptidase_C19_UCH"/>
</dbReference>
<dbReference type="GO" id="GO:0005634">
    <property type="term" value="C:nucleus"/>
    <property type="evidence" value="ECO:0007669"/>
    <property type="project" value="TreeGrafter"/>
</dbReference>
<dbReference type="InterPro" id="IPR038765">
    <property type="entry name" value="Papain-like_cys_pep_sf"/>
</dbReference>
<feature type="region of interest" description="Disordered" evidence="2">
    <location>
        <begin position="85"/>
        <end position="114"/>
    </location>
</feature>
<dbReference type="GO" id="GO:0005829">
    <property type="term" value="C:cytosol"/>
    <property type="evidence" value="ECO:0007669"/>
    <property type="project" value="TreeGrafter"/>
</dbReference>
<evidence type="ECO:0000259" key="3">
    <source>
        <dbReference type="PROSITE" id="PS50030"/>
    </source>
</evidence>
<evidence type="ECO:0000313" key="5">
    <source>
        <dbReference type="Proteomes" id="UP000027586"/>
    </source>
</evidence>
<feature type="domain" description="UBA" evidence="3">
    <location>
        <begin position="5"/>
        <end position="46"/>
    </location>
</feature>
<keyword evidence="5" id="KW-1185">Reference proteome</keyword>
<dbReference type="InterPro" id="IPR009060">
    <property type="entry name" value="UBA-like_sf"/>
</dbReference>
<dbReference type="OrthoDB" id="2246384at2759"/>
<feature type="compositionally biased region" description="Polar residues" evidence="2">
    <location>
        <begin position="628"/>
        <end position="638"/>
    </location>
</feature>
<dbReference type="VEuPathDB" id="FungiDB:LCOR_03745.1"/>
<gene>
    <name evidence="4" type="ORF">LCOR_03745.1</name>
</gene>
<dbReference type="GO" id="GO:0004843">
    <property type="term" value="F:cysteine-type deubiquitinase activity"/>
    <property type="evidence" value="ECO:0007669"/>
    <property type="project" value="InterPro"/>
</dbReference>
<dbReference type="AlphaFoldDB" id="A0A068RTF7"/>
<feature type="coiled-coil region" evidence="1">
    <location>
        <begin position="936"/>
        <end position="963"/>
    </location>
</feature>
<dbReference type="PROSITE" id="PS50030">
    <property type="entry name" value="UBA"/>
    <property type="match status" value="1"/>
</dbReference>
<dbReference type="PANTHER" id="PTHR39597">
    <property type="entry name" value="UBA DOMAIN-CONTAINING PROTEIN RUP1"/>
    <property type="match status" value="1"/>
</dbReference>
<evidence type="ECO:0000256" key="1">
    <source>
        <dbReference type="SAM" id="Coils"/>
    </source>
</evidence>
<dbReference type="Gene3D" id="3.90.70.10">
    <property type="entry name" value="Cysteine proteinases"/>
    <property type="match status" value="2"/>
</dbReference>
<reference evidence="4" key="1">
    <citation type="submission" date="2013-08" db="EMBL/GenBank/DDBJ databases">
        <title>Gene expansion shapes genome architecture in the human pathogen Lichtheimia corymbifera: an evolutionary genomics analysis in the ancient terrestrial Mucorales (Mucoromycotina).</title>
        <authorList>
            <person name="Schwartze V.U."/>
            <person name="Winter S."/>
            <person name="Shelest E."/>
            <person name="Marcet-Houben M."/>
            <person name="Horn F."/>
            <person name="Wehner S."/>
            <person name="Hoffmann K."/>
            <person name="Riege K."/>
            <person name="Sammeth M."/>
            <person name="Nowrousian M."/>
            <person name="Valiante V."/>
            <person name="Linde J."/>
            <person name="Jacobsen I.D."/>
            <person name="Marz M."/>
            <person name="Brakhage A.A."/>
            <person name="Gabaldon T."/>
            <person name="Bocker S."/>
            <person name="Voigt K."/>
        </authorList>
    </citation>
    <scope>NUCLEOTIDE SEQUENCE [LARGE SCALE GENOMIC DNA]</scope>
    <source>
        <strain evidence="4">FSU 9682</strain>
    </source>
</reference>
<proteinExistence type="predicted"/>